<evidence type="ECO:0000256" key="3">
    <source>
        <dbReference type="ARBA" id="ARBA00022618"/>
    </source>
</evidence>
<dbReference type="SUPFAM" id="SSF50978">
    <property type="entry name" value="WD40 repeat-like"/>
    <property type="match status" value="1"/>
</dbReference>
<dbReference type="PROSITE" id="PS00678">
    <property type="entry name" value="WD_REPEATS_1"/>
    <property type="match status" value="1"/>
</dbReference>
<evidence type="ECO:0000256" key="5">
    <source>
        <dbReference type="ARBA" id="ARBA00022776"/>
    </source>
</evidence>
<comment type="caution">
    <text evidence="11">The sequence shown here is derived from an EMBL/GenBank/DDBJ whole genome shotgun (WGS) entry which is preliminary data.</text>
</comment>
<evidence type="ECO:0000256" key="2">
    <source>
        <dbReference type="ARBA" id="ARBA00022574"/>
    </source>
</evidence>
<evidence type="ECO:0000313" key="12">
    <source>
        <dbReference type="Proteomes" id="UP001140206"/>
    </source>
</evidence>
<evidence type="ECO:0000313" key="11">
    <source>
        <dbReference type="EMBL" id="KAJ4797365.1"/>
    </source>
</evidence>
<keyword evidence="12" id="KW-1185">Reference proteome</keyword>
<dbReference type="AlphaFoldDB" id="A0AAV8FZ86"/>
<dbReference type="InterPro" id="IPR056150">
    <property type="entry name" value="WD40_CDC20-Fz"/>
</dbReference>
<keyword evidence="4" id="KW-0677">Repeat</keyword>
<dbReference type="GO" id="GO:0051301">
    <property type="term" value="P:cell division"/>
    <property type="evidence" value="ECO:0007669"/>
    <property type="project" value="UniProtKB-KW"/>
</dbReference>
<dbReference type="InterPro" id="IPR033010">
    <property type="entry name" value="Cdc20/Fizzy"/>
</dbReference>
<evidence type="ECO:0000256" key="4">
    <source>
        <dbReference type="ARBA" id="ARBA00022737"/>
    </source>
</evidence>
<proteinExistence type="inferred from homology"/>
<dbReference type="InterPro" id="IPR024977">
    <property type="entry name" value="Apc4-like_WD40_dom"/>
</dbReference>
<organism evidence="11 12">
    <name type="scientific">Rhynchospora pubera</name>
    <dbReference type="NCBI Taxonomy" id="906938"/>
    <lineage>
        <taxon>Eukaryota</taxon>
        <taxon>Viridiplantae</taxon>
        <taxon>Streptophyta</taxon>
        <taxon>Embryophyta</taxon>
        <taxon>Tracheophyta</taxon>
        <taxon>Spermatophyta</taxon>
        <taxon>Magnoliopsida</taxon>
        <taxon>Liliopsida</taxon>
        <taxon>Poales</taxon>
        <taxon>Cyperaceae</taxon>
        <taxon>Cyperoideae</taxon>
        <taxon>Rhynchosporeae</taxon>
        <taxon>Rhynchospora</taxon>
    </lineage>
</organism>
<dbReference type="GO" id="GO:0031145">
    <property type="term" value="P:anaphase-promoting complex-dependent catabolic process"/>
    <property type="evidence" value="ECO:0007669"/>
    <property type="project" value="TreeGrafter"/>
</dbReference>
<dbReference type="EMBL" id="JAMFTS010000002">
    <property type="protein sequence ID" value="KAJ4797365.1"/>
    <property type="molecule type" value="Genomic_DNA"/>
</dbReference>
<comment type="function">
    <text evidence="7">Component of the anaphase promoting complex/cyclosome (APC/C), a cell cycle-regulated E3 ubiquitin-protein ligase complex that controls progression through mitosis and the G1 phase of the cell cycle.</text>
</comment>
<feature type="repeat" description="WD" evidence="8">
    <location>
        <begin position="363"/>
        <end position="394"/>
    </location>
</feature>
<dbReference type="PROSITE" id="PS50082">
    <property type="entry name" value="WD_REPEATS_2"/>
    <property type="match status" value="2"/>
</dbReference>
<evidence type="ECO:0000256" key="1">
    <source>
        <dbReference type="ARBA" id="ARBA00006445"/>
    </source>
</evidence>
<dbReference type="Pfam" id="PF12894">
    <property type="entry name" value="ANAPC4_WD40"/>
    <property type="match status" value="1"/>
</dbReference>
<dbReference type="GO" id="GO:0010997">
    <property type="term" value="F:anaphase-promoting complex binding"/>
    <property type="evidence" value="ECO:0007669"/>
    <property type="project" value="InterPro"/>
</dbReference>
<evidence type="ECO:0000256" key="8">
    <source>
        <dbReference type="PROSITE-ProRule" id="PRU00221"/>
    </source>
</evidence>
<comment type="similarity">
    <text evidence="1">Belongs to the WD repeat CDC20/Fizzy family.</text>
</comment>
<protein>
    <recommendedName>
        <fullName evidence="13">Anaphase-promoting complex subunit 4 WD40 domain-containing protein</fullName>
    </recommendedName>
</protein>
<dbReference type="Proteomes" id="UP001140206">
    <property type="component" value="Chromosome 2"/>
</dbReference>
<keyword evidence="2 8" id="KW-0853">WD repeat</keyword>
<dbReference type="GO" id="GO:1990757">
    <property type="term" value="F:ubiquitin ligase activator activity"/>
    <property type="evidence" value="ECO:0007669"/>
    <property type="project" value="TreeGrafter"/>
</dbReference>
<feature type="domain" description="Anaphase-promoting complex subunit 4-like WD40" evidence="9">
    <location>
        <begin position="166"/>
        <end position="235"/>
    </location>
</feature>
<dbReference type="InterPro" id="IPR036322">
    <property type="entry name" value="WD40_repeat_dom_sf"/>
</dbReference>
<dbReference type="SMART" id="SM00320">
    <property type="entry name" value="WD40"/>
    <property type="match status" value="5"/>
</dbReference>
<dbReference type="PANTHER" id="PTHR19918">
    <property type="entry name" value="CELL DIVISION CYCLE 20 CDC20 FIZZY -RELATED"/>
    <property type="match status" value="1"/>
</dbReference>
<dbReference type="InterPro" id="IPR001680">
    <property type="entry name" value="WD40_rpt"/>
</dbReference>
<gene>
    <name evidence="11" type="ORF">LUZ62_048611</name>
</gene>
<dbReference type="GO" id="GO:0005680">
    <property type="term" value="C:anaphase-promoting complex"/>
    <property type="evidence" value="ECO:0007669"/>
    <property type="project" value="TreeGrafter"/>
</dbReference>
<keyword evidence="5" id="KW-0498">Mitosis</keyword>
<sequence>MDASPSFSTNGNNNTIPVMDLQKPDFSNLVHHWCRPARASSNDYADRFIPNRAATNMDLAQGLLTIPRKEDSTVGISPSREAYRKLLVDTLLQGRTRIFKFRNQPRTPKRSFLDLPPAQPIKKQRRIPHHPEESLDVQDIICNRQLNLLDWGSNNILAVAVNDTVYLWNATTKSVSELVTVDDPITSVSWDLDCRRIAIGLNNSHVQLYDPATNKMIRTLQGNDQDVLVGSLAWNNYLLTTGLKWSPSGQYLVSGGADKLVHIWDISKSDPLHRINDHTASVRALAWCPFQSNLLASGGGKTDESIKFWNASTGACLKSVNTGSEVSGLLWNKSERELVSSHGRTKNQLVLWKYPSMAKMAELIDHLSPVLYLAQSPDGCQLASASKDETLKIWPVFDDQVKDYIWFIWVLLTDLSQNNVLALPPSWDSRPADVSAETLYQYNSRCNRQDCMFKDCISFDIETHLRIHILFTENKNKTKDQQSQFITN</sequence>
<feature type="domain" description="CDC20/Fizzy WD40" evidence="10">
    <location>
        <begin position="241"/>
        <end position="394"/>
    </location>
</feature>
<evidence type="ECO:0000256" key="6">
    <source>
        <dbReference type="ARBA" id="ARBA00023306"/>
    </source>
</evidence>
<dbReference type="GO" id="GO:1905786">
    <property type="term" value="P:positive regulation of anaphase-promoting complex-dependent catabolic process"/>
    <property type="evidence" value="ECO:0007669"/>
    <property type="project" value="TreeGrafter"/>
</dbReference>
<dbReference type="Gene3D" id="2.130.10.10">
    <property type="entry name" value="YVTN repeat-like/Quinoprotein amine dehydrogenase"/>
    <property type="match status" value="1"/>
</dbReference>
<evidence type="ECO:0000259" key="9">
    <source>
        <dbReference type="Pfam" id="PF12894"/>
    </source>
</evidence>
<keyword evidence="6" id="KW-0131">Cell cycle</keyword>
<feature type="repeat" description="WD" evidence="8">
    <location>
        <begin position="243"/>
        <end position="274"/>
    </location>
</feature>
<evidence type="ECO:0000256" key="7">
    <source>
        <dbReference type="ARBA" id="ARBA00023425"/>
    </source>
</evidence>
<dbReference type="Pfam" id="PF24807">
    <property type="entry name" value="WD40_CDC20-Fz"/>
    <property type="match status" value="1"/>
</dbReference>
<dbReference type="InterPro" id="IPR015943">
    <property type="entry name" value="WD40/YVTN_repeat-like_dom_sf"/>
</dbReference>
<keyword evidence="3" id="KW-0132">Cell division</keyword>
<accession>A0AAV8FZ86</accession>
<evidence type="ECO:0000259" key="10">
    <source>
        <dbReference type="Pfam" id="PF24807"/>
    </source>
</evidence>
<dbReference type="InterPro" id="IPR019775">
    <property type="entry name" value="WD40_repeat_CS"/>
</dbReference>
<dbReference type="PROSITE" id="PS50294">
    <property type="entry name" value="WD_REPEATS_REGION"/>
    <property type="match status" value="2"/>
</dbReference>
<evidence type="ECO:0008006" key="13">
    <source>
        <dbReference type="Google" id="ProtNLM"/>
    </source>
</evidence>
<reference evidence="11" key="1">
    <citation type="submission" date="2022-08" db="EMBL/GenBank/DDBJ databases">
        <authorList>
            <person name="Marques A."/>
        </authorList>
    </citation>
    <scope>NUCLEOTIDE SEQUENCE</scope>
    <source>
        <strain evidence="11">RhyPub2mFocal</strain>
        <tissue evidence="11">Leaves</tissue>
    </source>
</reference>
<dbReference type="PANTHER" id="PTHR19918:SF8">
    <property type="entry name" value="FI02843P"/>
    <property type="match status" value="1"/>
</dbReference>
<name>A0AAV8FZ86_9POAL</name>